<name>A0A5C3MGY4_9AGAR</name>
<keyword evidence="2" id="KW-1185">Reference proteome</keyword>
<evidence type="ECO:0000313" key="1">
    <source>
        <dbReference type="EMBL" id="TFK43915.1"/>
    </source>
</evidence>
<dbReference type="Proteomes" id="UP000308652">
    <property type="component" value="Unassembled WGS sequence"/>
</dbReference>
<organism evidence="1 2">
    <name type="scientific">Crucibulum laeve</name>
    <dbReference type="NCBI Taxonomy" id="68775"/>
    <lineage>
        <taxon>Eukaryota</taxon>
        <taxon>Fungi</taxon>
        <taxon>Dikarya</taxon>
        <taxon>Basidiomycota</taxon>
        <taxon>Agaricomycotina</taxon>
        <taxon>Agaricomycetes</taxon>
        <taxon>Agaricomycetidae</taxon>
        <taxon>Agaricales</taxon>
        <taxon>Agaricineae</taxon>
        <taxon>Nidulariaceae</taxon>
        <taxon>Crucibulum</taxon>
    </lineage>
</organism>
<proteinExistence type="predicted"/>
<dbReference type="AlphaFoldDB" id="A0A5C3MGY4"/>
<reference evidence="1 2" key="1">
    <citation type="journal article" date="2019" name="Nat. Ecol. Evol.">
        <title>Megaphylogeny resolves global patterns of mushroom evolution.</title>
        <authorList>
            <person name="Varga T."/>
            <person name="Krizsan K."/>
            <person name="Foldi C."/>
            <person name="Dima B."/>
            <person name="Sanchez-Garcia M."/>
            <person name="Sanchez-Ramirez S."/>
            <person name="Szollosi G.J."/>
            <person name="Szarkandi J.G."/>
            <person name="Papp V."/>
            <person name="Albert L."/>
            <person name="Andreopoulos W."/>
            <person name="Angelini C."/>
            <person name="Antonin V."/>
            <person name="Barry K.W."/>
            <person name="Bougher N.L."/>
            <person name="Buchanan P."/>
            <person name="Buyck B."/>
            <person name="Bense V."/>
            <person name="Catcheside P."/>
            <person name="Chovatia M."/>
            <person name="Cooper J."/>
            <person name="Damon W."/>
            <person name="Desjardin D."/>
            <person name="Finy P."/>
            <person name="Geml J."/>
            <person name="Haridas S."/>
            <person name="Hughes K."/>
            <person name="Justo A."/>
            <person name="Karasinski D."/>
            <person name="Kautmanova I."/>
            <person name="Kiss B."/>
            <person name="Kocsube S."/>
            <person name="Kotiranta H."/>
            <person name="LaButti K.M."/>
            <person name="Lechner B.E."/>
            <person name="Liimatainen K."/>
            <person name="Lipzen A."/>
            <person name="Lukacs Z."/>
            <person name="Mihaltcheva S."/>
            <person name="Morgado L.N."/>
            <person name="Niskanen T."/>
            <person name="Noordeloos M.E."/>
            <person name="Ohm R.A."/>
            <person name="Ortiz-Santana B."/>
            <person name="Ovrebo C."/>
            <person name="Racz N."/>
            <person name="Riley R."/>
            <person name="Savchenko A."/>
            <person name="Shiryaev A."/>
            <person name="Soop K."/>
            <person name="Spirin V."/>
            <person name="Szebenyi C."/>
            <person name="Tomsovsky M."/>
            <person name="Tulloss R.E."/>
            <person name="Uehling J."/>
            <person name="Grigoriev I.V."/>
            <person name="Vagvolgyi C."/>
            <person name="Papp T."/>
            <person name="Martin F.M."/>
            <person name="Miettinen O."/>
            <person name="Hibbett D.S."/>
            <person name="Nagy L.G."/>
        </authorList>
    </citation>
    <scope>NUCLEOTIDE SEQUENCE [LARGE SCALE GENOMIC DNA]</scope>
    <source>
        <strain evidence="1 2">CBS 166.37</strain>
    </source>
</reference>
<sequence length="51" mass="6127">MLLLFKIKHLSILYILLHIHVCCHHWCCFQDCQLCTVSFTSIILLEFVQMF</sequence>
<protein>
    <submittedName>
        <fullName evidence="1">Uncharacterized protein</fullName>
    </submittedName>
</protein>
<evidence type="ECO:0000313" key="2">
    <source>
        <dbReference type="Proteomes" id="UP000308652"/>
    </source>
</evidence>
<dbReference type="EMBL" id="ML213591">
    <property type="protein sequence ID" value="TFK43915.1"/>
    <property type="molecule type" value="Genomic_DNA"/>
</dbReference>
<accession>A0A5C3MGY4</accession>
<gene>
    <name evidence="1" type="ORF">BDQ12DRAFT_200696</name>
</gene>